<dbReference type="EnsemblPlants" id="AUR62018425-RA">
    <property type="protein sequence ID" value="AUR62018425-RA:cds"/>
    <property type="gene ID" value="AUR62018425"/>
</dbReference>
<evidence type="ECO:0000259" key="2">
    <source>
        <dbReference type="Pfam" id="PF23559"/>
    </source>
</evidence>
<proteinExistence type="predicted"/>
<evidence type="ECO:0000313" key="5">
    <source>
        <dbReference type="Proteomes" id="UP000596660"/>
    </source>
</evidence>
<dbReference type="Proteomes" id="UP000596660">
    <property type="component" value="Unplaced"/>
</dbReference>
<sequence>MESMDRSDITSMRKQSLLPTGKNEYLKSKTNAQPKLKGTNKIFLPQSKILNVHPQFIEVEPSQFRSVVQRLTGRSTGNIEEETDQVMPEIFKKSKAYEDMFYCVRTFKKLECPGDVSQECLDCLVYCSLFPKDYEIDRDTLLQLWMAEGLIEEEPMEEIAASYVKVLCEHGGYISLLREDDGTGKIWYRVNSIEIPEKFLKTSRISPPRLISEDPTSVLAVAETDCIHVTLQRLLPKDFQALGRYSKIRTILLLGKNKSNVKSVPYDFFMSLQHLHALDLSRTKVSELPSSLGNARCLRYLDLSETLIKRLPETIEFLQNLQTLKLQNCPCLVALPKSTKRLTCLRHLDLGTLRPMPSMPAGMGALSCLRTLSEFIVGKEHGCRITELRNMNDLGGKFCLSKLENVAFPKEAKEANLGYKKRLMYLELRWTDDEHQDWIGAEYKVMKCLQPHTNLQDLRILCYGGSTFPCWIGHPSFGNLTKITIFKCASCQVLPSLGQLPSLESLSLIELIGVKIIDFHFRRDKLIAAADNENQFVAFPALQKLEINSMLNLEKWSDIEKMDFPCLRTFSIKNCPKLVALCELTNIRALKHLELNQCTQLTSLPNGELPASLEIVVIEKCPLFNFSFFSIEEKQDWVKSQHSPNSAIYQRETEMGRS</sequence>
<dbReference type="PANTHER" id="PTHR47186">
    <property type="entry name" value="LEUCINE-RICH REPEAT-CONTAINING PROTEIN 57"/>
    <property type="match status" value="1"/>
</dbReference>
<dbReference type="SMR" id="A0A803LT81"/>
<reference evidence="4" key="1">
    <citation type="journal article" date="2017" name="Nature">
        <title>The genome of Chenopodium quinoa.</title>
        <authorList>
            <person name="Jarvis D.E."/>
            <person name="Ho Y.S."/>
            <person name="Lightfoot D.J."/>
            <person name="Schmoeckel S.M."/>
            <person name="Li B."/>
            <person name="Borm T.J.A."/>
            <person name="Ohyanagi H."/>
            <person name="Mineta K."/>
            <person name="Michell C.T."/>
            <person name="Saber N."/>
            <person name="Kharbatia N.M."/>
            <person name="Rupper R.R."/>
            <person name="Sharp A.R."/>
            <person name="Dally N."/>
            <person name="Boughton B.A."/>
            <person name="Woo Y.H."/>
            <person name="Gao G."/>
            <person name="Schijlen E.G.W.M."/>
            <person name="Guo X."/>
            <person name="Momin A.A."/>
            <person name="Negrao S."/>
            <person name="Al-Babili S."/>
            <person name="Gehring C."/>
            <person name="Roessner U."/>
            <person name="Jung C."/>
            <person name="Murphy K."/>
            <person name="Arold S.T."/>
            <person name="Gojobori T."/>
            <person name="van der Linden C.G."/>
            <person name="van Loo E.N."/>
            <person name="Jellen E.N."/>
            <person name="Maughan P.J."/>
            <person name="Tester M."/>
        </authorList>
    </citation>
    <scope>NUCLEOTIDE SEQUENCE [LARGE SCALE GENOMIC DNA]</scope>
    <source>
        <strain evidence="4">cv. PI 614886</strain>
    </source>
</reference>
<feature type="domain" description="VQ" evidence="1">
    <location>
        <begin position="53"/>
        <end position="76"/>
    </location>
</feature>
<dbReference type="Pfam" id="PF05678">
    <property type="entry name" value="VQ"/>
    <property type="match status" value="1"/>
</dbReference>
<name>A0A803LT81_CHEQI</name>
<dbReference type="InterPro" id="IPR058922">
    <property type="entry name" value="WHD_DRP"/>
</dbReference>
<dbReference type="InterPro" id="IPR032675">
    <property type="entry name" value="LRR_dom_sf"/>
</dbReference>
<evidence type="ECO:0000313" key="4">
    <source>
        <dbReference type="EnsemblPlants" id="AUR62018425-RA:cds"/>
    </source>
</evidence>
<dbReference type="Pfam" id="PF23559">
    <property type="entry name" value="WHD_DRP"/>
    <property type="match status" value="1"/>
</dbReference>
<feature type="domain" description="Disease resistance protein winged helix" evidence="2">
    <location>
        <begin position="129"/>
        <end position="169"/>
    </location>
</feature>
<dbReference type="Gene3D" id="3.80.10.10">
    <property type="entry name" value="Ribonuclease Inhibitor"/>
    <property type="match status" value="2"/>
</dbReference>
<reference evidence="4" key="2">
    <citation type="submission" date="2021-03" db="UniProtKB">
        <authorList>
            <consortium name="EnsemblPlants"/>
        </authorList>
    </citation>
    <scope>IDENTIFICATION</scope>
</reference>
<accession>A0A803LT81</accession>
<dbReference type="PANTHER" id="PTHR47186:SF24">
    <property type="entry name" value="DISEASE RESISTANCE RPP13-LIKE PROTEIN 1"/>
    <property type="match status" value="1"/>
</dbReference>
<dbReference type="Pfam" id="PF25019">
    <property type="entry name" value="LRR_R13L1-DRL21"/>
    <property type="match status" value="1"/>
</dbReference>
<feature type="domain" description="R13L1/DRL21-like LRR repeat region" evidence="3">
    <location>
        <begin position="385"/>
        <end position="510"/>
    </location>
</feature>
<dbReference type="InterPro" id="IPR056789">
    <property type="entry name" value="LRR_R13L1-DRL21"/>
</dbReference>
<organism evidence="4 5">
    <name type="scientific">Chenopodium quinoa</name>
    <name type="common">Quinoa</name>
    <dbReference type="NCBI Taxonomy" id="63459"/>
    <lineage>
        <taxon>Eukaryota</taxon>
        <taxon>Viridiplantae</taxon>
        <taxon>Streptophyta</taxon>
        <taxon>Embryophyta</taxon>
        <taxon>Tracheophyta</taxon>
        <taxon>Spermatophyta</taxon>
        <taxon>Magnoliopsida</taxon>
        <taxon>eudicotyledons</taxon>
        <taxon>Gunneridae</taxon>
        <taxon>Pentapetalae</taxon>
        <taxon>Caryophyllales</taxon>
        <taxon>Chenopodiaceae</taxon>
        <taxon>Chenopodioideae</taxon>
        <taxon>Atripliceae</taxon>
        <taxon>Chenopodium</taxon>
    </lineage>
</organism>
<evidence type="ECO:0000259" key="1">
    <source>
        <dbReference type="Pfam" id="PF05678"/>
    </source>
</evidence>
<dbReference type="AlphaFoldDB" id="A0A803LT81"/>
<protein>
    <submittedName>
        <fullName evidence="4">Uncharacterized protein</fullName>
    </submittedName>
</protein>
<dbReference type="OMA" id="WTDDEHQ"/>
<keyword evidence="5" id="KW-1185">Reference proteome</keyword>
<evidence type="ECO:0000259" key="3">
    <source>
        <dbReference type="Pfam" id="PF25019"/>
    </source>
</evidence>
<dbReference type="Gramene" id="AUR62018425-RA">
    <property type="protein sequence ID" value="AUR62018425-RA:cds"/>
    <property type="gene ID" value="AUR62018425"/>
</dbReference>
<dbReference type="InterPro" id="IPR008889">
    <property type="entry name" value="VQ"/>
</dbReference>
<dbReference type="SUPFAM" id="SSF52058">
    <property type="entry name" value="L domain-like"/>
    <property type="match status" value="1"/>
</dbReference>